<dbReference type="EMBL" id="MING01000083">
    <property type="protein sequence ID" value="POG02325.1"/>
    <property type="molecule type" value="Genomic_DNA"/>
</dbReference>
<keyword evidence="4" id="KW-0804">Transcription</keyword>
<dbReference type="Pfam" id="PF00126">
    <property type="entry name" value="HTH_1"/>
    <property type="match status" value="1"/>
</dbReference>
<dbReference type="PANTHER" id="PTHR30579:SF7">
    <property type="entry name" value="HTH-TYPE TRANSCRIPTIONAL REGULATOR LRHA-RELATED"/>
    <property type="match status" value="1"/>
</dbReference>
<dbReference type="Gene3D" id="3.40.190.10">
    <property type="entry name" value="Periplasmic binding protein-like II"/>
    <property type="match status" value="2"/>
</dbReference>
<dbReference type="GO" id="GO:0003700">
    <property type="term" value="F:DNA-binding transcription factor activity"/>
    <property type="evidence" value="ECO:0007669"/>
    <property type="project" value="InterPro"/>
</dbReference>
<dbReference type="Pfam" id="PF03466">
    <property type="entry name" value="LysR_substrate"/>
    <property type="match status" value="1"/>
</dbReference>
<dbReference type="FunFam" id="1.10.10.10:FF:000001">
    <property type="entry name" value="LysR family transcriptional regulator"/>
    <property type="match status" value="1"/>
</dbReference>
<evidence type="ECO:0000313" key="6">
    <source>
        <dbReference type="Proteomes" id="UP000237378"/>
    </source>
</evidence>
<dbReference type="Gene3D" id="1.10.10.10">
    <property type="entry name" value="Winged helix-like DNA-binding domain superfamily/Winged helix DNA-binding domain"/>
    <property type="match status" value="1"/>
</dbReference>
<keyword evidence="2" id="KW-0805">Transcription regulation</keyword>
<dbReference type="AlphaFoldDB" id="A0A2S3WLX9"/>
<protein>
    <submittedName>
        <fullName evidence="5">LysR family transcriptional regulator</fullName>
    </submittedName>
</protein>
<name>A0A2S3WLX9_PSEPU</name>
<dbReference type="InterPro" id="IPR036390">
    <property type="entry name" value="WH_DNA-bd_sf"/>
</dbReference>
<evidence type="ECO:0000256" key="1">
    <source>
        <dbReference type="ARBA" id="ARBA00009437"/>
    </source>
</evidence>
<keyword evidence="3" id="KW-0238">DNA-binding</keyword>
<comment type="caution">
    <text evidence="5">The sequence shown here is derived from an EMBL/GenBank/DDBJ whole genome shotgun (WGS) entry which is preliminary data.</text>
</comment>
<accession>A0A2S3WLX9</accession>
<dbReference type="InterPro" id="IPR005119">
    <property type="entry name" value="LysR_subst-bd"/>
</dbReference>
<dbReference type="SUPFAM" id="SSF53850">
    <property type="entry name" value="Periplasmic binding protein-like II"/>
    <property type="match status" value="1"/>
</dbReference>
<dbReference type="PANTHER" id="PTHR30579">
    <property type="entry name" value="TRANSCRIPTIONAL REGULATOR"/>
    <property type="match status" value="1"/>
</dbReference>
<evidence type="ECO:0000256" key="3">
    <source>
        <dbReference type="ARBA" id="ARBA00023125"/>
    </source>
</evidence>
<dbReference type="PRINTS" id="PR00039">
    <property type="entry name" value="HTHLYSR"/>
</dbReference>
<evidence type="ECO:0000256" key="2">
    <source>
        <dbReference type="ARBA" id="ARBA00023015"/>
    </source>
</evidence>
<proteinExistence type="inferred from homology"/>
<dbReference type="CDD" id="cd05466">
    <property type="entry name" value="PBP2_LTTR_substrate"/>
    <property type="match status" value="1"/>
</dbReference>
<comment type="similarity">
    <text evidence="1">Belongs to the LysR transcriptional regulatory family.</text>
</comment>
<dbReference type="RefSeq" id="WP_103462429.1">
    <property type="nucleotide sequence ID" value="NZ_CP047152.1"/>
</dbReference>
<dbReference type="GO" id="GO:0003677">
    <property type="term" value="F:DNA binding"/>
    <property type="evidence" value="ECO:0007669"/>
    <property type="project" value="UniProtKB-KW"/>
</dbReference>
<evidence type="ECO:0000313" key="5">
    <source>
        <dbReference type="EMBL" id="POG02325.1"/>
    </source>
</evidence>
<reference evidence="5 6" key="1">
    <citation type="submission" date="2016-08" db="EMBL/GenBank/DDBJ databases">
        <authorList>
            <person name="Seilhamer J.J."/>
        </authorList>
    </citation>
    <scope>NUCLEOTIDE SEQUENCE [LARGE SCALE GENOMIC DNA]</scope>
    <source>
        <strain evidence="5 6">KH-18-2</strain>
    </source>
</reference>
<dbReference type="PROSITE" id="PS50931">
    <property type="entry name" value="HTH_LYSR"/>
    <property type="match status" value="1"/>
</dbReference>
<dbReference type="InterPro" id="IPR000847">
    <property type="entry name" value="LysR_HTH_N"/>
</dbReference>
<dbReference type="Proteomes" id="UP000237378">
    <property type="component" value="Unassembled WGS sequence"/>
</dbReference>
<dbReference type="SUPFAM" id="SSF46785">
    <property type="entry name" value="Winged helix' DNA-binding domain"/>
    <property type="match status" value="1"/>
</dbReference>
<dbReference type="InterPro" id="IPR036388">
    <property type="entry name" value="WH-like_DNA-bd_sf"/>
</dbReference>
<sequence length="296" mass="32193">MNKTHNLDLALLRAFVEVADTGSMSVASVNLHLTQGAVSQRIKRLEAFLDCQLLLRDTQGSRLTGKGKSLLPDARRLLRMHDAFCASIGGRESAASVRLGLPFDMAGAPLAHLLKAFSNAFPRVEVKIFSASSTDLDQAFTNGKLDLVISQGPTNVELGERLAVDQLVWLGNEVTAAQRPLALCFLTANCAFRDTVFQRLDEEGIVGKMVFENASADTTLTMVRNGLAVTPWLQRLAPEDIILPLPDCGLPTLPEFAVRLQSLDDATRPVSDLADLIRDHFKRSDISLAEKTVGIS</sequence>
<evidence type="ECO:0000256" key="4">
    <source>
        <dbReference type="ARBA" id="ARBA00023163"/>
    </source>
</evidence>
<reference evidence="5 6" key="2">
    <citation type="submission" date="2018-03" db="EMBL/GenBank/DDBJ databases">
        <title>Draft genome of Pseudomonas putida strain KH-18-2.</title>
        <authorList>
            <person name="Yoshizawa S."/>
            <person name="Khan N.H."/>
            <person name="Nishimura M."/>
            <person name="Chiura H.X."/>
            <person name="Ogura Y."/>
            <person name="Hayashi T."/>
            <person name="Kogure K."/>
        </authorList>
    </citation>
    <scope>NUCLEOTIDE SEQUENCE [LARGE SCALE GENOMIC DNA]</scope>
    <source>
        <strain evidence="5 6">KH-18-2</strain>
    </source>
</reference>
<dbReference type="InterPro" id="IPR050176">
    <property type="entry name" value="LTTR"/>
</dbReference>
<gene>
    <name evidence="5" type="ORF">BGP82_13370</name>
</gene>
<organism evidence="5 6">
    <name type="scientific">Pseudomonas putida</name>
    <name type="common">Arthrobacter siderocapsulatus</name>
    <dbReference type="NCBI Taxonomy" id="303"/>
    <lineage>
        <taxon>Bacteria</taxon>
        <taxon>Pseudomonadati</taxon>
        <taxon>Pseudomonadota</taxon>
        <taxon>Gammaproteobacteria</taxon>
        <taxon>Pseudomonadales</taxon>
        <taxon>Pseudomonadaceae</taxon>
        <taxon>Pseudomonas</taxon>
    </lineage>
</organism>